<evidence type="ECO:0000259" key="1">
    <source>
        <dbReference type="Pfam" id="PF12776"/>
    </source>
</evidence>
<dbReference type="OrthoDB" id="1436797at2759"/>
<dbReference type="InterPro" id="IPR024752">
    <property type="entry name" value="Myb/SANT-like_dom"/>
</dbReference>
<keyword evidence="3" id="KW-1185">Reference proteome</keyword>
<organism evidence="2 3">
    <name type="scientific">Phaseolus vulgaris</name>
    <name type="common">Kidney bean</name>
    <name type="synonym">French bean</name>
    <dbReference type="NCBI Taxonomy" id="3885"/>
    <lineage>
        <taxon>Eukaryota</taxon>
        <taxon>Viridiplantae</taxon>
        <taxon>Streptophyta</taxon>
        <taxon>Embryophyta</taxon>
        <taxon>Tracheophyta</taxon>
        <taxon>Spermatophyta</taxon>
        <taxon>Magnoliopsida</taxon>
        <taxon>eudicotyledons</taxon>
        <taxon>Gunneridae</taxon>
        <taxon>Pentapetalae</taxon>
        <taxon>rosids</taxon>
        <taxon>fabids</taxon>
        <taxon>Fabales</taxon>
        <taxon>Fabaceae</taxon>
        <taxon>Papilionoideae</taxon>
        <taxon>50 kb inversion clade</taxon>
        <taxon>NPAAA clade</taxon>
        <taxon>indigoferoid/millettioid clade</taxon>
        <taxon>Phaseoleae</taxon>
        <taxon>Phaseolus</taxon>
    </lineage>
</organism>
<name>V7C2F0_PHAVU</name>
<evidence type="ECO:0000313" key="3">
    <source>
        <dbReference type="Proteomes" id="UP000000226"/>
    </source>
</evidence>
<dbReference type="EMBL" id="CM002291">
    <property type="protein sequence ID" value="ESW24332.1"/>
    <property type="molecule type" value="Genomic_DNA"/>
</dbReference>
<feature type="domain" description="Myb/SANT-like" evidence="1">
    <location>
        <begin position="2"/>
        <end position="84"/>
    </location>
</feature>
<dbReference type="AlphaFoldDB" id="V7C2F0"/>
<accession>V7C2F0</accession>
<dbReference type="Proteomes" id="UP000000226">
    <property type="component" value="Chromosome 4"/>
</dbReference>
<reference evidence="3" key="1">
    <citation type="journal article" date="2014" name="Nat. Genet.">
        <title>A reference genome for common bean and genome-wide analysis of dual domestications.</title>
        <authorList>
            <person name="Schmutz J."/>
            <person name="McClean P.E."/>
            <person name="Mamidi S."/>
            <person name="Wu G.A."/>
            <person name="Cannon S.B."/>
            <person name="Grimwood J."/>
            <person name="Jenkins J."/>
            <person name="Shu S."/>
            <person name="Song Q."/>
            <person name="Chavarro C."/>
            <person name="Torres-Torres M."/>
            <person name="Geffroy V."/>
            <person name="Moghaddam S.M."/>
            <person name="Gao D."/>
            <person name="Abernathy B."/>
            <person name="Barry K."/>
            <person name="Blair M."/>
            <person name="Brick M.A."/>
            <person name="Chovatia M."/>
            <person name="Gepts P."/>
            <person name="Goodstein D.M."/>
            <person name="Gonzales M."/>
            <person name="Hellsten U."/>
            <person name="Hyten D.L."/>
            <person name="Jia G."/>
            <person name="Kelly J.D."/>
            <person name="Kudrna D."/>
            <person name="Lee R."/>
            <person name="Richard M.M."/>
            <person name="Miklas P.N."/>
            <person name="Osorno J.M."/>
            <person name="Rodrigues J."/>
            <person name="Thareau V."/>
            <person name="Urrea C.A."/>
            <person name="Wang M."/>
            <person name="Yu Y."/>
            <person name="Zhang M."/>
            <person name="Wing R.A."/>
            <person name="Cregan P.B."/>
            <person name="Rokhsar D.S."/>
            <person name="Jackson S.A."/>
        </authorList>
    </citation>
    <scope>NUCLEOTIDE SEQUENCE [LARGE SCALE GENOMIC DNA]</scope>
    <source>
        <strain evidence="3">cv. G19833</strain>
    </source>
</reference>
<gene>
    <name evidence="2" type="ORF">PHAVU_004G121500g</name>
</gene>
<protein>
    <recommendedName>
        <fullName evidence="1">Myb/SANT-like domain-containing protein</fullName>
    </recommendedName>
</protein>
<sequence>MDFILLNAMVDEARRGSRIDGSWTTQGYYNILLALHEAGLPTITKNNVKSQQKCLKDRWREVHDLFSGFGWNKATKCFEVEDEVLRKLDSSKVIKDDNIQLLKMIISHYFLLISGVPNPFDTTILWRSCGQTTGPLEVVKGQPNWHVHTQNLSVDLGDHNMDYIHEPLEFNVADHELPCSPVAHVQSINNPNNNPFVPSQPSDIWSMLIDLNIKDEAVMDQCYDFLCENPAITMQVFGMSKVLISLSMAFSSTKRQKMPKGKGKSRRNDDEVPMIPLQRRESVLDYSQYFQTKRQMVAFEENFHGRPDIPPKVLYFQFFATFGFQFQEYLNFQGLQNFLSIKLPYYEDMVRVFYSNLHLTTQGYLAIQIGTHKIIIRHRDWMNMANLKYDVLLLTPGTIPENIHFDCQKALLTMTREEVQDQNIRNVGSLTMNDRLLHYTWLVYEDVFMLWCLKSNVMINWPHYIMQHMIKCRDNDMFLPYITHLMLLYGMNLIGKSSITLEWNNFFGKKS</sequence>
<dbReference type="PANTHER" id="PTHR46929:SF4">
    <property type="entry name" value="MYB_SANT-LIKE DOMAIN-CONTAINING PROTEIN"/>
    <property type="match status" value="1"/>
</dbReference>
<evidence type="ECO:0000313" key="2">
    <source>
        <dbReference type="EMBL" id="ESW24332.1"/>
    </source>
</evidence>
<dbReference type="PANTHER" id="PTHR46929">
    <property type="entry name" value="EXPRESSED PROTEIN"/>
    <property type="match status" value="1"/>
</dbReference>
<proteinExistence type="predicted"/>
<dbReference type="Gramene" id="ESW24332">
    <property type="protein sequence ID" value="ESW24332"/>
    <property type="gene ID" value="PHAVU_004G121500g"/>
</dbReference>
<dbReference type="Pfam" id="PF12776">
    <property type="entry name" value="Myb_DNA-bind_3"/>
    <property type="match status" value="1"/>
</dbReference>